<evidence type="ECO:0008006" key="9">
    <source>
        <dbReference type="Google" id="ProtNLM"/>
    </source>
</evidence>
<dbReference type="OrthoDB" id="268928at2759"/>
<dbReference type="Proteomes" id="UP000271241">
    <property type="component" value="Unassembled WGS sequence"/>
</dbReference>
<gene>
    <name evidence="7" type="ORF">THASP1DRAFT_29635</name>
</gene>
<protein>
    <recommendedName>
        <fullName evidence="9">EXS family-domain-containing protein</fullName>
    </recommendedName>
</protein>
<feature type="transmembrane region" description="Helical" evidence="6">
    <location>
        <begin position="38"/>
        <end position="60"/>
    </location>
</feature>
<keyword evidence="4 6" id="KW-1133">Transmembrane helix</keyword>
<proteinExistence type="inferred from homology"/>
<keyword evidence="5 6" id="KW-0472">Membrane</keyword>
<accession>A0A4P9XR65</accession>
<evidence type="ECO:0000256" key="4">
    <source>
        <dbReference type="ARBA" id="ARBA00022989"/>
    </source>
</evidence>
<reference evidence="8" key="1">
    <citation type="journal article" date="2018" name="Nat. Microbiol.">
        <title>Leveraging single-cell genomics to expand the fungal tree of life.</title>
        <authorList>
            <person name="Ahrendt S.R."/>
            <person name="Quandt C.A."/>
            <person name="Ciobanu D."/>
            <person name="Clum A."/>
            <person name="Salamov A."/>
            <person name="Andreopoulos B."/>
            <person name="Cheng J.F."/>
            <person name="Woyke T."/>
            <person name="Pelin A."/>
            <person name="Henrissat B."/>
            <person name="Reynolds N.K."/>
            <person name="Benny G.L."/>
            <person name="Smith M.E."/>
            <person name="James T.Y."/>
            <person name="Grigoriev I.V."/>
        </authorList>
    </citation>
    <scope>NUCLEOTIDE SEQUENCE [LARGE SCALE GENOMIC DNA]</scope>
    <source>
        <strain evidence="8">RSA 1356</strain>
    </source>
</reference>
<dbReference type="AlphaFoldDB" id="A0A4P9XR65"/>
<evidence type="ECO:0000313" key="7">
    <source>
        <dbReference type="EMBL" id="RKP08564.1"/>
    </source>
</evidence>
<dbReference type="Pfam" id="PF05255">
    <property type="entry name" value="UPF0220"/>
    <property type="match status" value="1"/>
</dbReference>
<comment type="subcellular location">
    <subcellularLocation>
        <location evidence="1">Membrane</location>
        <topology evidence="1">Multi-pass membrane protein</topology>
    </subcellularLocation>
</comment>
<keyword evidence="8" id="KW-1185">Reference proteome</keyword>
<evidence type="ECO:0000256" key="3">
    <source>
        <dbReference type="ARBA" id="ARBA00022692"/>
    </source>
</evidence>
<dbReference type="PANTHER" id="PTHR13180">
    <property type="entry name" value="SMALL MEMBRANE PROTEIN-RELATED"/>
    <property type="match status" value="1"/>
</dbReference>
<keyword evidence="3 6" id="KW-0812">Transmembrane</keyword>
<evidence type="ECO:0000256" key="6">
    <source>
        <dbReference type="SAM" id="Phobius"/>
    </source>
</evidence>
<sequence length="145" mass="16209">MSNKVASLAAGALFALGWWIWLDAWIIDRLRHPMEPRISGWSCLPGALSSLALLWINVIPGDLLRRDAYIAADEEMARARCAILSAFATGFAGLLSSLWWWMSDMVAITPQSHIHAQLKDTFGDDDSATHLCTFVLRFGRRDAYD</sequence>
<dbReference type="InterPro" id="IPR007919">
    <property type="entry name" value="UPF0220"/>
</dbReference>
<evidence type="ECO:0000256" key="2">
    <source>
        <dbReference type="ARBA" id="ARBA00005335"/>
    </source>
</evidence>
<evidence type="ECO:0000256" key="1">
    <source>
        <dbReference type="ARBA" id="ARBA00004141"/>
    </source>
</evidence>
<dbReference type="GO" id="GO:0016020">
    <property type="term" value="C:membrane"/>
    <property type="evidence" value="ECO:0007669"/>
    <property type="project" value="UniProtKB-SubCell"/>
</dbReference>
<name>A0A4P9XR65_9FUNG</name>
<organism evidence="7 8">
    <name type="scientific">Thamnocephalis sphaerospora</name>
    <dbReference type="NCBI Taxonomy" id="78915"/>
    <lineage>
        <taxon>Eukaryota</taxon>
        <taxon>Fungi</taxon>
        <taxon>Fungi incertae sedis</taxon>
        <taxon>Zoopagomycota</taxon>
        <taxon>Zoopagomycotina</taxon>
        <taxon>Zoopagomycetes</taxon>
        <taxon>Zoopagales</taxon>
        <taxon>Sigmoideomycetaceae</taxon>
        <taxon>Thamnocephalis</taxon>
    </lineage>
</organism>
<dbReference type="EMBL" id="KZ992590">
    <property type="protein sequence ID" value="RKP08564.1"/>
    <property type="molecule type" value="Genomic_DNA"/>
</dbReference>
<feature type="transmembrane region" description="Helical" evidence="6">
    <location>
        <begin position="81"/>
        <end position="102"/>
    </location>
</feature>
<comment type="similarity">
    <text evidence="2">Belongs to the UPF0220 family.</text>
</comment>
<evidence type="ECO:0000256" key="5">
    <source>
        <dbReference type="ARBA" id="ARBA00023136"/>
    </source>
</evidence>
<evidence type="ECO:0000313" key="8">
    <source>
        <dbReference type="Proteomes" id="UP000271241"/>
    </source>
</evidence>